<reference evidence="2 3" key="1">
    <citation type="journal article" date="2020" name="Nature">
        <title>Six reference-quality genomes reveal evolution of bat adaptations.</title>
        <authorList>
            <person name="Jebb D."/>
            <person name="Huang Z."/>
            <person name="Pippel M."/>
            <person name="Hughes G.M."/>
            <person name="Lavrichenko K."/>
            <person name="Devanna P."/>
            <person name="Winkler S."/>
            <person name="Jermiin L.S."/>
            <person name="Skirmuntt E.C."/>
            <person name="Katzourakis A."/>
            <person name="Burkitt-Gray L."/>
            <person name="Ray D.A."/>
            <person name="Sullivan K.A.M."/>
            <person name="Roscito J.G."/>
            <person name="Kirilenko B.M."/>
            <person name="Davalos L.M."/>
            <person name="Corthals A.P."/>
            <person name="Power M.L."/>
            <person name="Jones G."/>
            <person name="Ransome R.D."/>
            <person name="Dechmann D.K.N."/>
            <person name="Locatelli A.G."/>
            <person name="Puechmaille S.J."/>
            <person name="Fedrigo O."/>
            <person name="Jarvis E.D."/>
            <person name="Hiller M."/>
            <person name="Vernes S.C."/>
            <person name="Myers E.W."/>
            <person name="Teeling E.C."/>
        </authorList>
    </citation>
    <scope>NUCLEOTIDE SEQUENCE [LARGE SCALE GENOMIC DNA]</scope>
    <source>
        <strain evidence="2">MRhiFer1</strain>
        <tissue evidence="2">Lung</tissue>
    </source>
</reference>
<sequence>MWWGNTQGTHHFVFGACTASPTFCSVRDEPALGPRPSREGFTGRMGALARTRPEPCEAASLQEEPVVSPPGADRYPVGDGGPERTGDAPRVLDTALLLPLLSLLSLAETHSKRSCPARNTCSHHVLDGVGPVAVDLPGTTGL</sequence>
<name>A0A7J7TDP3_RHIFE</name>
<organism evidence="2 3">
    <name type="scientific">Rhinolophus ferrumequinum</name>
    <name type="common">Greater horseshoe bat</name>
    <dbReference type="NCBI Taxonomy" id="59479"/>
    <lineage>
        <taxon>Eukaryota</taxon>
        <taxon>Metazoa</taxon>
        <taxon>Chordata</taxon>
        <taxon>Craniata</taxon>
        <taxon>Vertebrata</taxon>
        <taxon>Euteleostomi</taxon>
        <taxon>Mammalia</taxon>
        <taxon>Eutheria</taxon>
        <taxon>Laurasiatheria</taxon>
        <taxon>Chiroptera</taxon>
        <taxon>Yinpterochiroptera</taxon>
        <taxon>Rhinolophoidea</taxon>
        <taxon>Rhinolophidae</taxon>
        <taxon>Rhinolophinae</taxon>
        <taxon>Rhinolophus</taxon>
    </lineage>
</organism>
<comment type="caution">
    <text evidence="2">The sequence shown here is derived from an EMBL/GenBank/DDBJ whole genome shotgun (WGS) entry which is preliminary data.</text>
</comment>
<dbReference type="AlphaFoldDB" id="A0A7J7TDP3"/>
<evidence type="ECO:0000313" key="2">
    <source>
        <dbReference type="EMBL" id="KAF6298864.1"/>
    </source>
</evidence>
<dbReference type="EMBL" id="JACAGC010000020">
    <property type="protein sequence ID" value="KAF6298864.1"/>
    <property type="molecule type" value="Genomic_DNA"/>
</dbReference>
<feature type="region of interest" description="Disordered" evidence="1">
    <location>
        <begin position="52"/>
        <end position="88"/>
    </location>
</feature>
<evidence type="ECO:0000256" key="1">
    <source>
        <dbReference type="SAM" id="MobiDB-lite"/>
    </source>
</evidence>
<protein>
    <submittedName>
        <fullName evidence="2">Uncharacterized protein</fullName>
    </submittedName>
</protein>
<accession>A0A7J7TDP3</accession>
<gene>
    <name evidence="2" type="ORF">mRhiFer1_008916</name>
</gene>
<evidence type="ECO:0000313" key="3">
    <source>
        <dbReference type="Proteomes" id="UP000585614"/>
    </source>
</evidence>
<dbReference type="Proteomes" id="UP000585614">
    <property type="component" value="Unassembled WGS sequence"/>
</dbReference>
<proteinExistence type="predicted"/>